<feature type="compositionally biased region" description="Polar residues" evidence="1">
    <location>
        <begin position="220"/>
        <end position="231"/>
    </location>
</feature>
<sequence>MKKSSKIIYLLLFVLGFTILSCRDDDDDNPYNPNDAGIPKISFVTNLADDANVKFYITTKDDIEVDFGDGKKIKQTKSTTTDEIIVNSKLLGKEVKIYAPNANSISEFSIYNQKLASVDVRNAVELEELDLAGNELTSLDVSKNTKLDYLDFSENKIKQSASNAILNALPKRTTDDKGDVWVFYNKDGREQNEMPSQQAIDAAMAKFWSVNHQGGDEKSTSTSPKKSLGRN</sequence>
<keyword evidence="2" id="KW-0732">Signal</keyword>
<dbReference type="PROSITE" id="PS51257">
    <property type="entry name" value="PROKAR_LIPOPROTEIN"/>
    <property type="match status" value="1"/>
</dbReference>
<reference evidence="3 4" key="1">
    <citation type="submission" date="2017-02" db="EMBL/GenBank/DDBJ databases">
        <authorList>
            <person name="Peterson S.W."/>
        </authorList>
    </citation>
    <scope>NUCLEOTIDE SEQUENCE [LARGE SCALE GENOMIC DNA]</scope>
    <source>
        <strain evidence="3 4">DSM 22323</strain>
    </source>
</reference>
<dbReference type="Proteomes" id="UP000191112">
    <property type="component" value="Unassembled WGS sequence"/>
</dbReference>
<dbReference type="InterPro" id="IPR001611">
    <property type="entry name" value="Leu-rich_rpt"/>
</dbReference>
<dbReference type="RefSeq" id="WP_079667101.1">
    <property type="nucleotide sequence ID" value="NZ_FUYZ01000005.1"/>
</dbReference>
<dbReference type="SUPFAM" id="SSF52058">
    <property type="entry name" value="L domain-like"/>
    <property type="match status" value="1"/>
</dbReference>
<feature type="region of interest" description="Disordered" evidence="1">
    <location>
        <begin position="211"/>
        <end position="231"/>
    </location>
</feature>
<feature type="signal peptide" evidence="2">
    <location>
        <begin position="1"/>
        <end position="23"/>
    </location>
</feature>
<dbReference type="AlphaFoldDB" id="A0A1T5F774"/>
<dbReference type="OrthoDB" id="1099399at2"/>
<evidence type="ECO:0008006" key="5">
    <source>
        <dbReference type="Google" id="ProtNLM"/>
    </source>
</evidence>
<evidence type="ECO:0000313" key="4">
    <source>
        <dbReference type="Proteomes" id="UP000191112"/>
    </source>
</evidence>
<gene>
    <name evidence="3" type="ORF">SAMN05660477_01859</name>
</gene>
<dbReference type="Gene3D" id="3.80.10.10">
    <property type="entry name" value="Ribonuclease Inhibitor"/>
    <property type="match status" value="1"/>
</dbReference>
<name>A0A1T5F774_9FLAO</name>
<evidence type="ECO:0000313" key="3">
    <source>
        <dbReference type="EMBL" id="SKB92027.1"/>
    </source>
</evidence>
<accession>A0A1T5F774</accession>
<evidence type="ECO:0000256" key="2">
    <source>
        <dbReference type="SAM" id="SignalP"/>
    </source>
</evidence>
<organism evidence="3 4">
    <name type="scientific">Soonwooa buanensis</name>
    <dbReference type="NCBI Taxonomy" id="619805"/>
    <lineage>
        <taxon>Bacteria</taxon>
        <taxon>Pseudomonadati</taxon>
        <taxon>Bacteroidota</taxon>
        <taxon>Flavobacteriia</taxon>
        <taxon>Flavobacteriales</taxon>
        <taxon>Weeksellaceae</taxon>
        <taxon>Chryseobacterium group</taxon>
        <taxon>Soonwooa</taxon>
    </lineage>
</organism>
<dbReference type="PROSITE" id="PS51450">
    <property type="entry name" value="LRR"/>
    <property type="match status" value="1"/>
</dbReference>
<evidence type="ECO:0000256" key="1">
    <source>
        <dbReference type="SAM" id="MobiDB-lite"/>
    </source>
</evidence>
<feature type="chain" id="PRO_5012301395" description="Leucine rich repeat-containing protein" evidence="2">
    <location>
        <begin position="24"/>
        <end position="231"/>
    </location>
</feature>
<proteinExistence type="predicted"/>
<dbReference type="EMBL" id="FUYZ01000005">
    <property type="protein sequence ID" value="SKB92027.1"/>
    <property type="molecule type" value="Genomic_DNA"/>
</dbReference>
<protein>
    <recommendedName>
        <fullName evidence="5">Leucine rich repeat-containing protein</fullName>
    </recommendedName>
</protein>
<keyword evidence="4" id="KW-1185">Reference proteome</keyword>
<dbReference type="InterPro" id="IPR032675">
    <property type="entry name" value="LRR_dom_sf"/>
</dbReference>